<reference evidence="1 2" key="1">
    <citation type="submission" date="2023-10" db="EMBL/GenBank/DDBJ databases">
        <title>Virgibacillus soli CC-YMP-6 genome.</title>
        <authorList>
            <person name="Miliotis G."/>
            <person name="Sengupta P."/>
            <person name="Hameed A."/>
            <person name="Chuvochina M."/>
            <person name="Mcdonagh F."/>
            <person name="Simpson A.C."/>
            <person name="Singh N.K."/>
            <person name="Rekha P.D."/>
            <person name="Raman K."/>
            <person name="Hugenholtz P."/>
            <person name="Venkateswaran K."/>
        </authorList>
    </citation>
    <scope>NUCLEOTIDE SEQUENCE [LARGE SCALE GENOMIC DNA]</scope>
    <source>
        <strain evidence="1 2">CC-YMP-6</strain>
    </source>
</reference>
<evidence type="ECO:0000313" key="2">
    <source>
        <dbReference type="Proteomes" id="UP001275315"/>
    </source>
</evidence>
<dbReference type="EMBL" id="JAWDIQ010000002">
    <property type="protein sequence ID" value="MDY0409196.1"/>
    <property type="molecule type" value="Genomic_DNA"/>
</dbReference>
<sequence>MEMKQENRPDDSKIISARQLTKSFGKFMAVENVDLDVYEGKF</sequence>
<dbReference type="Proteomes" id="UP001275315">
    <property type="component" value="Unassembled WGS sequence"/>
</dbReference>
<protein>
    <recommendedName>
        <fullName evidence="3">ABC transporter ATP-binding protein</fullName>
    </recommendedName>
</protein>
<gene>
    <name evidence="1" type="ORF">RWD45_12260</name>
</gene>
<name>A0ABU5CTJ5_9BACI</name>
<accession>A0ABU5CTJ5</accession>
<proteinExistence type="predicted"/>
<keyword evidence="2" id="KW-1185">Reference proteome</keyword>
<evidence type="ECO:0008006" key="3">
    <source>
        <dbReference type="Google" id="ProtNLM"/>
    </source>
</evidence>
<organism evidence="1 2">
    <name type="scientific">Paracerasibacillus soli</name>
    <dbReference type="NCBI Taxonomy" id="480284"/>
    <lineage>
        <taxon>Bacteria</taxon>
        <taxon>Bacillati</taxon>
        <taxon>Bacillota</taxon>
        <taxon>Bacilli</taxon>
        <taxon>Bacillales</taxon>
        <taxon>Bacillaceae</taxon>
        <taxon>Paracerasibacillus</taxon>
    </lineage>
</organism>
<comment type="caution">
    <text evidence="1">The sequence shown here is derived from an EMBL/GenBank/DDBJ whole genome shotgun (WGS) entry which is preliminary data.</text>
</comment>
<dbReference type="RefSeq" id="WP_320380004.1">
    <property type="nucleotide sequence ID" value="NZ_JAWDIQ010000002.1"/>
</dbReference>
<evidence type="ECO:0000313" key="1">
    <source>
        <dbReference type="EMBL" id="MDY0409196.1"/>
    </source>
</evidence>